<organism evidence="2 3">
    <name type="scientific">Malassezia vespertilionis</name>
    <dbReference type="NCBI Taxonomy" id="2020962"/>
    <lineage>
        <taxon>Eukaryota</taxon>
        <taxon>Fungi</taxon>
        <taxon>Dikarya</taxon>
        <taxon>Basidiomycota</taxon>
        <taxon>Ustilaginomycotina</taxon>
        <taxon>Malasseziomycetes</taxon>
        <taxon>Malasseziales</taxon>
        <taxon>Malasseziaceae</taxon>
        <taxon>Malassezia</taxon>
    </lineage>
</organism>
<name>A0A2N1JH48_9BASI</name>
<dbReference type="GO" id="GO:0031011">
    <property type="term" value="C:Ino80 complex"/>
    <property type="evidence" value="ECO:0007669"/>
    <property type="project" value="InterPro"/>
</dbReference>
<evidence type="ECO:0000313" key="2">
    <source>
        <dbReference type="EMBL" id="PKI85874.1"/>
    </source>
</evidence>
<protein>
    <recommendedName>
        <fullName evidence="4">Ino eighty subunit 1</fullName>
    </recommendedName>
</protein>
<dbReference type="PANTHER" id="PTHR37287:SF1">
    <property type="entry name" value="INO EIGHTY SUBUNIT 1"/>
    <property type="match status" value="1"/>
</dbReference>
<proteinExistence type="predicted"/>
<gene>
    <name evidence="2" type="ORF">MVES_000355</name>
</gene>
<dbReference type="AlphaFoldDB" id="A0A2N1JH48"/>
<feature type="region of interest" description="Disordered" evidence="1">
    <location>
        <begin position="287"/>
        <end position="308"/>
    </location>
</feature>
<evidence type="ECO:0000256" key="1">
    <source>
        <dbReference type="SAM" id="MobiDB-lite"/>
    </source>
</evidence>
<evidence type="ECO:0000313" key="3">
    <source>
        <dbReference type="Proteomes" id="UP000232875"/>
    </source>
</evidence>
<reference evidence="2 3" key="1">
    <citation type="submission" date="2017-10" db="EMBL/GenBank/DDBJ databases">
        <title>A novel species of cold-tolerant Malassezia isolated from bats.</title>
        <authorList>
            <person name="Lorch J.M."/>
            <person name="Palmer J.M."/>
            <person name="Vanderwolf K.J."/>
            <person name="Schmidt K.Z."/>
            <person name="Verant M.L."/>
            <person name="Weller T.J."/>
            <person name="Blehert D.S."/>
        </authorList>
    </citation>
    <scope>NUCLEOTIDE SEQUENCE [LARGE SCALE GENOMIC DNA]</scope>
    <source>
        <strain evidence="2 3">NWHC:44797-103</strain>
    </source>
</reference>
<keyword evidence="3" id="KW-1185">Reference proteome</keyword>
<evidence type="ECO:0008006" key="4">
    <source>
        <dbReference type="Google" id="ProtNLM"/>
    </source>
</evidence>
<dbReference type="Proteomes" id="UP000232875">
    <property type="component" value="Unassembled WGS sequence"/>
</dbReference>
<dbReference type="InterPro" id="IPR038014">
    <property type="entry name" value="Ies1"/>
</dbReference>
<feature type="region of interest" description="Disordered" evidence="1">
    <location>
        <begin position="604"/>
        <end position="633"/>
    </location>
</feature>
<dbReference type="STRING" id="2020962.A0A2N1JH48"/>
<sequence length="702" mass="77971">MGEKEMSSDTLVANTEPAHSVPASNVKTNAADATHTRSSQLRNQPVKRYDGEPLTRTDVQHAVLCYLFADTRRVFTNPRPGPRGAPTETFVVANNEDLERAPEKAPAVLTAGAAALSGTFPTPVWPFGQSHGSARRSNETQDEFEAWKQRRTDFLQWRDANYPASITPTGELPAPHNDAWQHPGSEKLTFKELYIEALINSSKCTKSMREKCVLDEEYAEDFSKVCLLVNVGRINTTLAFYPEMKTILRSYHPVPSLQKSENTRRNMQDAPRMKSLLKAVLLPHERPGPPGGVSTASAAACHANSQDTEEVPADLAEIARRARRAPLPPTSVVTLIFLLTQQTQEVTALHFPQPYDIYSLFFPQSSQPVSAKQRADAFLWLLYHYLEGPVAHPPGTPGCENPFDDAFARESVADARRAWLETSGEPLTDEHPLWRGVANPDYARWKEENEAEGVPDGADAAKRGKKAGADAEVFSDASNAPKMYTHRILVPAFTPITPEAAALEDEDTREEIEWGRQMQEERAAFLVRFQEEEQAKVLAQNGMEAFDVDQNMEDTKSKKRIHPGTQSCYPLANILANAAAAGSHSGALARSPIGFVKRARLSSRQLHKDSRESSVAATESDLPGTEHSSEAKRTSLWHLRLDDARTRGANSMLHDTWSQLQAQGEEYDSDIADFDDPRQVARALRVLRTVREMRNDVEAVHP</sequence>
<feature type="region of interest" description="Disordered" evidence="1">
    <location>
        <begin position="1"/>
        <end position="51"/>
    </location>
</feature>
<dbReference type="PANTHER" id="PTHR37287">
    <property type="entry name" value="INO EIGHTY SUBUNIT 1"/>
    <property type="match status" value="1"/>
</dbReference>
<dbReference type="OrthoDB" id="5413003at2759"/>
<accession>A0A2N1JH48</accession>
<dbReference type="EMBL" id="KZ454987">
    <property type="protein sequence ID" value="PKI85874.1"/>
    <property type="molecule type" value="Genomic_DNA"/>
</dbReference>